<dbReference type="RefSeq" id="WP_257579039.1">
    <property type="nucleotide sequence ID" value="NZ_JANKAU010000008.1"/>
</dbReference>
<keyword evidence="1" id="KW-0812">Transmembrane</keyword>
<accession>A0AAW5LUR1</accession>
<feature type="transmembrane region" description="Helical" evidence="1">
    <location>
        <begin position="74"/>
        <end position="96"/>
    </location>
</feature>
<organism evidence="2 3">
    <name type="scientific">Lactobacillus johnsonii</name>
    <dbReference type="NCBI Taxonomy" id="33959"/>
    <lineage>
        <taxon>Bacteria</taxon>
        <taxon>Bacillati</taxon>
        <taxon>Bacillota</taxon>
        <taxon>Bacilli</taxon>
        <taxon>Lactobacillales</taxon>
        <taxon>Lactobacillaceae</taxon>
        <taxon>Lactobacillus</taxon>
    </lineage>
</organism>
<keyword evidence="1" id="KW-1133">Transmembrane helix</keyword>
<keyword evidence="1" id="KW-0472">Membrane</keyword>
<name>A0AAW5LUR1_LACJH</name>
<sequence>MDNKYVTHQELELSNEKILHHIDNKFAEINNNFVDMQRQMDGRFNEVDKQFNKLELKLNDVKNTANHNKEKINWLLYTAIGGIIISVITTIISNLLTK</sequence>
<dbReference type="EMBL" id="JANKAU010000008">
    <property type="protein sequence ID" value="MCR1915258.1"/>
    <property type="molecule type" value="Genomic_DNA"/>
</dbReference>
<gene>
    <name evidence="2" type="ORF">NSA17_07430</name>
</gene>
<dbReference type="Gene3D" id="3.90.20.10">
    <property type="match status" value="1"/>
</dbReference>
<protein>
    <submittedName>
        <fullName evidence="2">Uncharacterized protein</fullName>
    </submittedName>
</protein>
<comment type="caution">
    <text evidence="2">The sequence shown here is derived from an EMBL/GenBank/DDBJ whole genome shotgun (WGS) entry which is preliminary data.</text>
</comment>
<evidence type="ECO:0000313" key="3">
    <source>
        <dbReference type="Proteomes" id="UP001206357"/>
    </source>
</evidence>
<evidence type="ECO:0000313" key="2">
    <source>
        <dbReference type="EMBL" id="MCR1915258.1"/>
    </source>
</evidence>
<dbReference type="Proteomes" id="UP001206357">
    <property type="component" value="Unassembled WGS sequence"/>
</dbReference>
<proteinExistence type="predicted"/>
<dbReference type="AlphaFoldDB" id="A0AAW5LUR1"/>
<reference evidence="2" key="1">
    <citation type="submission" date="2022-07" db="EMBL/GenBank/DDBJ databases">
        <title>Enhanced cultured diversity of the mouse gut microbiota enables custom-made synthetic communities.</title>
        <authorList>
            <person name="Afrizal A."/>
        </authorList>
    </citation>
    <scope>NUCLEOTIDE SEQUENCE</scope>
    <source>
        <strain evidence="2">DSM 100219</strain>
    </source>
</reference>
<evidence type="ECO:0000256" key="1">
    <source>
        <dbReference type="SAM" id="Phobius"/>
    </source>
</evidence>